<gene>
    <name evidence="1" type="ORF">B296_00016575</name>
</gene>
<accession>A0A444FA10</accession>
<dbReference type="AlphaFoldDB" id="A0A444FA10"/>
<dbReference type="EMBL" id="AMZH03001241">
    <property type="protein sequence ID" value="RRT80067.1"/>
    <property type="molecule type" value="Genomic_DNA"/>
</dbReference>
<proteinExistence type="predicted"/>
<organism evidence="1 2">
    <name type="scientific">Ensete ventricosum</name>
    <name type="common">Abyssinian banana</name>
    <name type="synonym">Musa ensete</name>
    <dbReference type="NCBI Taxonomy" id="4639"/>
    <lineage>
        <taxon>Eukaryota</taxon>
        <taxon>Viridiplantae</taxon>
        <taxon>Streptophyta</taxon>
        <taxon>Embryophyta</taxon>
        <taxon>Tracheophyta</taxon>
        <taxon>Spermatophyta</taxon>
        <taxon>Magnoliopsida</taxon>
        <taxon>Liliopsida</taxon>
        <taxon>Zingiberales</taxon>
        <taxon>Musaceae</taxon>
        <taxon>Ensete</taxon>
    </lineage>
</organism>
<dbReference type="PANTHER" id="PTHR31860:SF5">
    <property type="entry name" value="ARGH (DUF639)"/>
    <property type="match status" value="1"/>
</dbReference>
<comment type="caution">
    <text evidence="1">The sequence shown here is derived from an EMBL/GenBank/DDBJ whole genome shotgun (WGS) entry which is preliminary data.</text>
</comment>
<evidence type="ECO:0000313" key="1">
    <source>
        <dbReference type="EMBL" id="RRT80067.1"/>
    </source>
</evidence>
<protein>
    <submittedName>
        <fullName evidence="1">Uncharacterized protein</fullName>
    </submittedName>
</protein>
<dbReference type="Proteomes" id="UP000287651">
    <property type="component" value="Unassembled WGS sequence"/>
</dbReference>
<dbReference type="PANTHER" id="PTHR31860">
    <property type="entry name" value="HEAT-INDUCIBLE TRANSCRIPTION REPRESSOR (DUF639)-RELATED"/>
    <property type="match status" value="1"/>
</dbReference>
<sequence length="111" mass="12643">MMSLVNTIEFEPFRTLDTSVDSLIEEFEQGLKPAVDNYSRRLVEFCCSKTIKNISPRVGKRISDGSISRFTYDMMLAWQNPSTAGSEPSPVWISFLAYCIVLSSREVPVFY</sequence>
<reference evidence="1 2" key="1">
    <citation type="journal article" date="2014" name="Agronomy (Basel)">
        <title>A Draft Genome Sequence for Ensete ventricosum, the Drought-Tolerant Tree Against Hunger.</title>
        <authorList>
            <person name="Harrison J."/>
            <person name="Moore K.A."/>
            <person name="Paszkiewicz K."/>
            <person name="Jones T."/>
            <person name="Grant M."/>
            <person name="Ambacheew D."/>
            <person name="Muzemil S."/>
            <person name="Studholme D.J."/>
        </authorList>
    </citation>
    <scope>NUCLEOTIDE SEQUENCE [LARGE SCALE GENOMIC DNA]</scope>
</reference>
<name>A0A444FA10_ENSVE</name>
<evidence type="ECO:0000313" key="2">
    <source>
        <dbReference type="Proteomes" id="UP000287651"/>
    </source>
</evidence>